<gene>
    <name evidence="9" type="ORF">ACAOBT_LOCUS30857</name>
</gene>
<evidence type="ECO:0000313" key="9">
    <source>
        <dbReference type="EMBL" id="CAH2009424.1"/>
    </source>
</evidence>
<evidence type="ECO:0000256" key="2">
    <source>
        <dbReference type="ARBA" id="ARBA00004123"/>
    </source>
</evidence>
<dbReference type="PANTHER" id="PTHR22930">
    <property type="match status" value="1"/>
</dbReference>
<keyword evidence="10" id="KW-1185">Reference proteome</keyword>
<keyword evidence="4" id="KW-0540">Nuclease</keyword>
<evidence type="ECO:0000256" key="6">
    <source>
        <dbReference type="ARBA" id="ARBA00022801"/>
    </source>
</evidence>
<feature type="domain" description="DDE Tnp4" evidence="8">
    <location>
        <begin position="174"/>
        <end position="336"/>
    </location>
</feature>
<dbReference type="AlphaFoldDB" id="A0A9P0M8F6"/>
<evidence type="ECO:0000256" key="1">
    <source>
        <dbReference type="ARBA" id="ARBA00001968"/>
    </source>
</evidence>
<evidence type="ECO:0000256" key="4">
    <source>
        <dbReference type="ARBA" id="ARBA00022722"/>
    </source>
</evidence>
<comment type="caution">
    <text evidence="9">The sequence shown here is derived from an EMBL/GenBank/DDBJ whole genome shotgun (WGS) entry which is preliminary data.</text>
</comment>
<keyword evidence="7" id="KW-0539">Nucleus</keyword>
<evidence type="ECO:0000259" key="8">
    <source>
        <dbReference type="Pfam" id="PF13359"/>
    </source>
</evidence>
<dbReference type="Pfam" id="PF13359">
    <property type="entry name" value="DDE_Tnp_4"/>
    <property type="match status" value="1"/>
</dbReference>
<dbReference type="GO" id="GO:0004518">
    <property type="term" value="F:nuclease activity"/>
    <property type="evidence" value="ECO:0007669"/>
    <property type="project" value="UniProtKB-KW"/>
</dbReference>
<dbReference type="OrthoDB" id="6751902at2759"/>
<dbReference type="InterPro" id="IPR045249">
    <property type="entry name" value="HARBI1-like"/>
</dbReference>
<evidence type="ECO:0000256" key="5">
    <source>
        <dbReference type="ARBA" id="ARBA00022723"/>
    </source>
</evidence>
<dbReference type="EMBL" id="CAKOFQ010007879">
    <property type="protein sequence ID" value="CAH2009424.1"/>
    <property type="molecule type" value="Genomic_DNA"/>
</dbReference>
<evidence type="ECO:0000256" key="7">
    <source>
        <dbReference type="ARBA" id="ARBA00023242"/>
    </source>
</evidence>
<comment type="subcellular location">
    <subcellularLocation>
        <location evidence="2">Nucleus</location>
    </subcellularLocation>
</comment>
<sequence>MYKIKQHKLKVALCMAVQINFINNKRKRSIWVKKWMEDRNKYGHMPLLKELRQDYPSDFKNYLRMDFDTFNILLELISPIISKQNTKMRESISAEERLAATLRYLATGRSYEDLKFSTGISPSSLCYIIPETCKAIYQVLKETYLKFPKTKDDWCQVASDFKNQWQFINCGGALDGKHIRIVPPPHSGAQYYNYKNFYSIVLLALVNANYEFIYIDVAKNGRHSDGGILEYTEFYDKLTKGQLHLPNNDETEKHLNYVFLGDEAFSLHENFLKPYPQRDLSLENRVFNYRLSRARNVVENTFDLLAARFRVLHTAIHITDPQNITYVVLAICALHNFLIRRTTSYAPPRSFNHEDLATHELQMSEWRNSSTELTSLRTSTQKNVTINAKSNREKYKQYFNLEGKVPWQLDMIKKGKA</sequence>
<dbReference type="Proteomes" id="UP001152888">
    <property type="component" value="Unassembled WGS sequence"/>
</dbReference>
<dbReference type="GO" id="GO:0046872">
    <property type="term" value="F:metal ion binding"/>
    <property type="evidence" value="ECO:0007669"/>
    <property type="project" value="UniProtKB-KW"/>
</dbReference>
<evidence type="ECO:0000313" key="10">
    <source>
        <dbReference type="Proteomes" id="UP001152888"/>
    </source>
</evidence>
<keyword evidence="5" id="KW-0479">Metal-binding</keyword>
<dbReference type="InterPro" id="IPR027806">
    <property type="entry name" value="HARBI1_dom"/>
</dbReference>
<keyword evidence="6" id="KW-0378">Hydrolase</keyword>
<comment type="similarity">
    <text evidence="3">Belongs to the HARBI1 family.</text>
</comment>
<organism evidence="9 10">
    <name type="scientific">Acanthoscelides obtectus</name>
    <name type="common">Bean weevil</name>
    <name type="synonym">Bruchus obtectus</name>
    <dbReference type="NCBI Taxonomy" id="200917"/>
    <lineage>
        <taxon>Eukaryota</taxon>
        <taxon>Metazoa</taxon>
        <taxon>Ecdysozoa</taxon>
        <taxon>Arthropoda</taxon>
        <taxon>Hexapoda</taxon>
        <taxon>Insecta</taxon>
        <taxon>Pterygota</taxon>
        <taxon>Neoptera</taxon>
        <taxon>Endopterygota</taxon>
        <taxon>Coleoptera</taxon>
        <taxon>Polyphaga</taxon>
        <taxon>Cucujiformia</taxon>
        <taxon>Chrysomeloidea</taxon>
        <taxon>Chrysomelidae</taxon>
        <taxon>Bruchinae</taxon>
        <taxon>Bruchini</taxon>
        <taxon>Acanthoscelides</taxon>
    </lineage>
</organism>
<name>A0A9P0M8F6_ACAOB</name>
<evidence type="ECO:0000256" key="3">
    <source>
        <dbReference type="ARBA" id="ARBA00006958"/>
    </source>
</evidence>
<dbReference type="GO" id="GO:0016787">
    <property type="term" value="F:hydrolase activity"/>
    <property type="evidence" value="ECO:0007669"/>
    <property type="project" value="UniProtKB-KW"/>
</dbReference>
<protein>
    <recommendedName>
        <fullName evidence="8">DDE Tnp4 domain-containing protein</fullName>
    </recommendedName>
</protein>
<proteinExistence type="inferred from homology"/>
<reference evidence="9" key="1">
    <citation type="submission" date="2022-03" db="EMBL/GenBank/DDBJ databases">
        <authorList>
            <person name="Sayadi A."/>
        </authorList>
    </citation>
    <scope>NUCLEOTIDE SEQUENCE</scope>
</reference>
<accession>A0A9P0M8F6</accession>
<dbReference type="GO" id="GO:0005634">
    <property type="term" value="C:nucleus"/>
    <property type="evidence" value="ECO:0007669"/>
    <property type="project" value="UniProtKB-SubCell"/>
</dbReference>
<comment type="cofactor">
    <cofactor evidence="1">
        <name>a divalent metal cation</name>
        <dbReference type="ChEBI" id="CHEBI:60240"/>
    </cofactor>
</comment>
<dbReference type="PANTHER" id="PTHR22930:SF284">
    <property type="entry name" value="DDE TNP4 DOMAIN-CONTAINING PROTEIN"/>
    <property type="match status" value="1"/>
</dbReference>